<proteinExistence type="predicted"/>
<dbReference type="SUPFAM" id="SSF160246">
    <property type="entry name" value="EspE N-terminal domain-like"/>
    <property type="match status" value="1"/>
</dbReference>
<protein>
    <submittedName>
        <fullName evidence="1">Uncharacterized protein</fullName>
    </submittedName>
</protein>
<dbReference type="RefSeq" id="WP_132319340.1">
    <property type="nucleotide sequence ID" value="NZ_FWZT01000009.1"/>
</dbReference>
<sequence>MSQSFCKFLVHDGCISADDLVNAFIKQAQANPSLPTLLFENRILSEDEMLQVYAHQAQNEVSFEQSCRDLKIWSKAIDQKLEAVIIKEVPSIFRILVDEDLISLEDLTVKMDEYISNVIEDPEAYGLSAAS</sequence>
<evidence type="ECO:0000313" key="1">
    <source>
        <dbReference type="EMBL" id="SMF29378.1"/>
    </source>
</evidence>
<evidence type="ECO:0000313" key="2">
    <source>
        <dbReference type="Proteomes" id="UP000192907"/>
    </source>
</evidence>
<accession>A0A1Y6BZZ5</accession>
<reference evidence="2" key="1">
    <citation type="submission" date="2017-04" db="EMBL/GenBank/DDBJ databases">
        <authorList>
            <person name="Varghese N."/>
            <person name="Submissions S."/>
        </authorList>
    </citation>
    <scope>NUCLEOTIDE SEQUENCE [LARGE SCALE GENOMIC DNA]</scope>
    <source>
        <strain evidence="2">RKEM611</strain>
    </source>
</reference>
<dbReference type="OrthoDB" id="5295956at2"/>
<keyword evidence="2" id="KW-1185">Reference proteome</keyword>
<organism evidence="1 2">
    <name type="scientific">Pseudobacteriovorax antillogorgiicola</name>
    <dbReference type="NCBI Taxonomy" id="1513793"/>
    <lineage>
        <taxon>Bacteria</taxon>
        <taxon>Pseudomonadati</taxon>
        <taxon>Bdellovibrionota</taxon>
        <taxon>Oligoflexia</taxon>
        <taxon>Oligoflexales</taxon>
        <taxon>Pseudobacteriovoracaceae</taxon>
        <taxon>Pseudobacteriovorax</taxon>
    </lineage>
</organism>
<dbReference type="InterPro" id="IPR037257">
    <property type="entry name" value="T2SS_E_N_sf"/>
</dbReference>
<dbReference type="STRING" id="1513793.SAMN06296036_10998"/>
<name>A0A1Y6BZZ5_9BACT</name>
<dbReference type="AlphaFoldDB" id="A0A1Y6BZZ5"/>
<dbReference type="Proteomes" id="UP000192907">
    <property type="component" value="Unassembled WGS sequence"/>
</dbReference>
<gene>
    <name evidence="1" type="ORF">SAMN06296036_10998</name>
</gene>
<dbReference type="EMBL" id="FWZT01000009">
    <property type="protein sequence ID" value="SMF29378.1"/>
    <property type="molecule type" value="Genomic_DNA"/>
</dbReference>